<feature type="region of interest" description="Disordered" evidence="1">
    <location>
        <begin position="79"/>
        <end position="106"/>
    </location>
</feature>
<dbReference type="KEGG" id="more:E1B28_013647"/>
<evidence type="ECO:0000256" key="1">
    <source>
        <dbReference type="SAM" id="MobiDB-lite"/>
    </source>
</evidence>
<dbReference type="PANTHER" id="PTHR28207:SF1">
    <property type="entry name" value="ATP SYNTHASE SUBUNIT H, MITOCHONDRIAL"/>
    <property type="match status" value="1"/>
</dbReference>
<dbReference type="InterPro" id="IPR019711">
    <property type="entry name" value="ATP_synth_F0_suH"/>
</dbReference>
<accession>A0A9P7RR02</accession>
<sequence length="131" mass="13933">MSAVFRRAASNASRTRLFSSSATARKDLVQDLYLKEIKAYKPAPVPQNAHVGLVKQYSPPPAPKAPTLPSDISVELSEYSSSEPAGIAPTTTSSASAHAFGGEDNAGNVSGADAYLGFLEQDLPKREEHHH</sequence>
<evidence type="ECO:0000313" key="3">
    <source>
        <dbReference type="Proteomes" id="UP001049176"/>
    </source>
</evidence>
<dbReference type="RefSeq" id="XP_043004171.1">
    <property type="nucleotide sequence ID" value="XM_043158816.1"/>
</dbReference>
<keyword evidence="3" id="KW-1185">Reference proteome</keyword>
<dbReference type="Proteomes" id="UP001049176">
    <property type="component" value="Chromosome 9"/>
</dbReference>
<comment type="caution">
    <text evidence="2">The sequence shown here is derived from an EMBL/GenBank/DDBJ whole genome shotgun (WGS) entry which is preliminary data.</text>
</comment>
<dbReference type="GeneID" id="66082722"/>
<feature type="compositionally biased region" description="Low complexity" evidence="1">
    <location>
        <begin position="88"/>
        <end position="97"/>
    </location>
</feature>
<name>A0A9P7RR02_9AGAR</name>
<dbReference type="GO" id="GO:0046933">
    <property type="term" value="F:proton-transporting ATP synthase activity, rotational mechanism"/>
    <property type="evidence" value="ECO:0007669"/>
    <property type="project" value="TreeGrafter"/>
</dbReference>
<dbReference type="AlphaFoldDB" id="A0A9P7RR02"/>
<evidence type="ECO:0000313" key="2">
    <source>
        <dbReference type="EMBL" id="KAG7087700.1"/>
    </source>
</evidence>
<evidence type="ECO:0008006" key="4">
    <source>
        <dbReference type="Google" id="ProtNLM"/>
    </source>
</evidence>
<organism evidence="2 3">
    <name type="scientific">Marasmius oreades</name>
    <name type="common">fairy-ring Marasmius</name>
    <dbReference type="NCBI Taxonomy" id="181124"/>
    <lineage>
        <taxon>Eukaryota</taxon>
        <taxon>Fungi</taxon>
        <taxon>Dikarya</taxon>
        <taxon>Basidiomycota</taxon>
        <taxon>Agaricomycotina</taxon>
        <taxon>Agaricomycetes</taxon>
        <taxon>Agaricomycetidae</taxon>
        <taxon>Agaricales</taxon>
        <taxon>Marasmiineae</taxon>
        <taxon>Marasmiaceae</taxon>
        <taxon>Marasmius</taxon>
    </lineage>
</organism>
<gene>
    <name evidence="2" type="ORF">E1B28_013647</name>
</gene>
<dbReference type="OrthoDB" id="274752at2759"/>
<proteinExistence type="predicted"/>
<dbReference type="PANTHER" id="PTHR28207">
    <property type="entry name" value="ATP SYNTHASE SUBUNIT H, MITOCHONDRIAL"/>
    <property type="match status" value="1"/>
</dbReference>
<protein>
    <recommendedName>
        <fullName evidence="4">ATP synthase complex subunit H-domain-containing protein</fullName>
    </recommendedName>
</protein>
<reference evidence="2" key="1">
    <citation type="journal article" date="2021" name="Genome Biol. Evol.">
        <title>The assembled and annotated genome of the fairy-ring fungus Marasmius oreades.</title>
        <authorList>
            <person name="Hiltunen M."/>
            <person name="Ament-Velasquez S.L."/>
            <person name="Johannesson H."/>
        </authorList>
    </citation>
    <scope>NUCLEOTIDE SEQUENCE</scope>
    <source>
        <strain evidence="2">03SP1</strain>
    </source>
</reference>
<dbReference type="Pfam" id="PF10775">
    <property type="entry name" value="ATP_sub_h"/>
    <property type="match status" value="1"/>
</dbReference>
<dbReference type="EMBL" id="CM032189">
    <property type="protein sequence ID" value="KAG7087700.1"/>
    <property type="molecule type" value="Genomic_DNA"/>
</dbReference>